<dbReference type="InterPro" id="IPR038765">
    <property type="entry name" value="Papain-like_cys_pep_sf"/>
</dbReference>
<evidence type="ECO:0000256" key="3">
    <source>
        <dbReference type="ARBA" id="ARBA00022729"/>
    </source>
</evidence>
<dbReference type="Proteomes" id="UP000050421">
    <property type="component" value="Unassembled WGS sequence"/>
</dbReference>
<evidence type="ECO:0000256" key="2">
    <source>
        <dbReference type="ARBA" id="ARBA00022670"/>
    </source>
</evidence>
<dbReference type="PATRIC" id="fig|1305737.6.peg.475"/>
<evidence type="ECO:0000313" key="9">
    <source>
        <dbReference type="Proteomes" id="UP000050421"/>
    </source>
</evidence>
<keyword evidence="8" id="KW-0449">Lipoprotein</keyword>
<dbReference type="Gene3D" id="3.90.1720.10">
    <property type="entry name" value="endopeptidase domain like (from Nostoc punctiforme)"/>
    <property type="match status" value="1"/>
</dbReference>
<evidence type="ECO:0000256" key="1">
    <source>
        <dbReference type="ARBA" id="ARBA00007074"/>
    </source>
</evidence>
<keyword evidence="4" id="KW-0378">Hydrolase</keyword>
<dbReference type="GO" id="GO:0008234">
    <property type="term" value="F:cysteine-type peptidase activity"/>
    <property type="evidence" value="ECO:0007669"/>
    <property type="project" value="UniProtKB-KW"/>
</dbReference>
<comment type="similarity">
    <text evidence="1">Belongs to the peptidase C40 family.</text>
</comment>
<dbReference type="SUPFAM" id="SSF54001">
    <property type="entry name" value="Cysteine proteinases"/>
    <property type="match status" value="1"/>
</dbReference>
<evidence type="ECO:0000256" key="5">
    <source>
        <dbReference type="ARBA" id="ARBA00022807"/>
    </source>
</evidence>
<name>A0A0P7YFT3_9BACT</name>
<protein>
    <submittedName>
        <fullName evidence="8">Lipoprotein Spr</fullName>
    </submittedName>
</protein>
<keyword evidence="6" id="KW-0812">Transmembrane</keyword>
<keyword evidence="2" id="KW-0645">Protease</keyword>
<sequence>MSRNILLIRLRFLFDNISEKALHHKGLVFKIGSMNYRNFSIQNRLGINWALLFLFVFVFASCKSSKVAKDDPAFKVISTAKSYYGTPYKFGGTTRAGMDCSALLFHSFYSVGVNLPRMSADQAKQGVKVNTRDLKPGDVLFFATSRRKKRVTHAGIVTEVNKGDIRFIHASTSLGVSEDYLSNRYWNKAFLFARRLLE</sequence>
<dbReference type="AlphaFoldDB" id="A0A0P7YFT3"/>
<accession>A0A0P7YFT3</accession>
<dbReference type="PANTHER" id="PTHR47360:SF1">
    <property type="entry name" value="ENDOPEPTIDASE NLPC-RELATED"/>
    <property type="match status" value="1"/>
</dbReference>
<gene>
    <name evidence="8" type="primary">spr</name>
    <name evidence="8" type="ORF">HLUCCX10_00175</name>
</gene>
<dbReference type="eggNOG" id="COG0791">
    <property type="taxonomic scope" value="Bacteria"/>
</dbReference>
<reference evidence="8 9" key="1">
    <citation type="submission" date="2015-09" db="EMBL/GenBank/DDBJ databases">
        <title>Identification and resolution of microdiversity through metagenomic sequencing of parallel consortia.</title>
        <authorList>
            <person name="Nelson W.C."/>
            <person name="Romine M.F."/>
            <person name="Lindemann S.R."/>
        </authorList>
    </citation>
    <scope>NUCLEOTIDE SEQUENCE [LARGE SCALE GENOMIC DNA]</scope>
    <source>
        <strain evidence="8">HL-49</strain>
    </source>
</reference>
<organism evidence="8 9">
    <name type="scientific">Algoriphagus marincola HL-49</name>
    <dbReference type="NCBI Taxonomy" id="1305737"/>
    <lineage>
        <taxon>Bacteria</taxon>
        <taxon>Pseudomonadati</taxon>
        <taxon>Bacteroidota</taxon>
        <taxon>Cytophagia</taxon>
        <taxon>Cytophagales</taxon>
        <taxon>Cyclobacteriaceae</taxon>
        <taxon>Algoriphagus</taxon>
    </lineage>
</organism>
<proteinExistence type="inferred from homology"/>
<keyword evidence="6" id="KW-1133">Transmembrane helix</keyword>
<keyword evidence="6" id="KW-0472">Membrane</keyword>
<dbReference type="PROSITE" id="PS51935">
    <property type="entry name" value="NLPC_P60"/>
    <property type="match status" value="1"/>
</dbReference>
<dbReference type="Pfam" id="PF00877">
    <property type="entry name" value="NLPC_P60"/>
    <property type="match status" value="1"/>
</dbReference>
<feature type="domain" description="NlpC/P60" evidence="7">
    <location>
        <begin position="70"/>
        <end position="197"/>
    </location>
</feature>
<dbReference type="EMBL" id="LJXT01000001">
    <property type="protein sequence ID" value="KPQ20165.1"/>
    <property type="molecule type" value="Genomic_DNA"/>
</dbReference>
<evidence type="ECO:0000256" key="6">
    <source>
        <dbReference type="SAM" id="Phobius"/>
    </source>
</evidence>
<evidence type="ECO:0000259" key="7">
    <source>
        <dbReference type="PROSITE" id="PS51935"/>
    </source>
</evidence>
<evidence type="ECO:0000256" key="4">
    <source>
        <dbReference type="ARBA" id="ARBA00022801"/>
    </source>
</evidence>
<keyword evidence="3" id="KW-0732">Signal</keyword>
<comment type="caution">
    <text evidence="8">The sequence shown here is derived from an EMBL/GenBank/DDBJ whole genome shotgun (WGS) entry which is preliminary data.</text>
</comment>
<dbReference type="GO" id="GO:0006508">
    <property type="term" value="P:proteolysis"/>
    <property type="evidence" value="ECO:0007669"/>
    <property type="project" value="UniProtKB-KW"/>
</dbReference>
<evidence type="ECO:0000313" key="8">
    <source>
        <dbReference type="EMBL" id="KPQ20165.1"/>
    </source>
</evidence>
<dbReference type="InterPro" id="IPR000064">
    <property type="entry name" value="NLP_P60_dom"/>
</dbReference>
<dbReference type="PANTHER" id="PTHR47360">
    <property type="entry name" value="MUREIN DD-ENDOPEPTIDASE MEPS/MUREIN LD-CARBOXYPEPTIDASE"/>
    <property type="match status" value="1"/>
</dbReference>
<feature type="transmembrane region" description="Helical" evidence="6">
    <location>
        <begin position="45"/>
        <end position="61"/>
    </location>
</feature>
<keyword evidence="5" id="KW-0788">Thiol protease</keyword>
<dbReference type="InterPro" id="IPR052062">
    <property type="entry name" value="Murein_DD/LD_carboxypeptidase"/>
</dbReference>